<evidence type="ECO:0000313" key="1">
    <source>
        <dbReference type="EMBL" id="OWZ16274.1"/>
    </source>
</evidence>
<keyword evidence="2" id="KW-1185">Reference proteome</keyword>
<dbReference type="EMBL" id="NBNE01000963">
    <property type="protein sequence ID" value="OWZ16274.1"/>
    <property type="molecule type" value="Genomic_DNA"/>
</dbReference>
<protein>
    <submittedName>
        <fullName evidence="1">Uncharacterized protein</fullName>
    </submittedName>
</protein>
<dbReference type="AlphaFoldDB" id="A0A225WFU7"/>
<proteinExistence type="predicted"/>
<gene>
    <name evidence="1" type="ORF">PHMEG_0009959</name>
</gene>
<organism evidence="1 2">
    <name type="scientific">Phytophthora megakarya</name>
    <dbReference type="NCBI Taxonomy" id="4795"/>
    <lineage>
        <taxon>Eukaryota</taxon>
        <taxon>Sar</taxon>
        <taxon>Stramenopiles</taxon>
        <taxon>Oomycota</taxon>
        <taxon>Peronosporomycetes</taxon>
        <taxon>Peronosporales</taxon>
        <taxon>Peronosporaceae</taxon>
        <taxon>Phytophthora</taxon>
    </lineage>
</organism>
<evidence type="ECO:0000313" key="2">
    <source>
        <dbReference type="Proteomes" id="UP000198211"/>
    </source>
</evidence>
<dbReference type="Proteomes" id="UP000198211">
    <property type="component" value="Unassembled WGS sequence"/>
</dbReference>
<sequence>MPSRLPWNNIPIALPRGDANILLETFKAYKTDKSDRYWCTVWTMPTPHLMRCQLLSCACPSCASLSPCFKCPWRGHVRGCVLLQVVNLDELYAHTSLLCSPPAKPKLTLAIKGIAHDWASQGLKLLRIYNGLMQRFNVGEDSMPALAVVQRFVHNHVSVRLGGTDLFGVVRLKIQGSGYTGHEFETSAFRFAWRWNQDGTPEVEKQEQNTELLSLLRRWYQVVTGKKLQARYAMADAELDLWNDLQHVFGDCQGFRFLTCYHSPSGFATTTNPCKTLNAAFKRDVILRWKLKVGALIDELQTLCISESVRARTFAKSANLSDQWCRIALLDRRSKEDLPASAQLNCRFYMKHGSCIHLLLFLDAVGSLDVTGRETYFYLGMNQRKLAEPGQTAGRSRINLGALEIK</sequence>
<reference evidence="2" key="1">
    <citation type="submission" date="2017-03" db="EMBL/GenBank/DDBJ databases">
        <title>Phytopthora megakarya and P. palmivora, two closely related causual agents of cacao black pod achieved similar genome size and gene model numbers by different mechanisms.</title>
        <authorList>
            <person name="Ali S."/>
            <person name="Shao J."/>
            <person name="Larry D.J."/>
            <person name="Kronmiller B."/>
            <person name="Shen D."/>
            <person name="Strem M.D."/>
            <person name="Melnick R.L."/>
            <person name="Guiltinan M.J."/>
            <person name="Tyler B.M."/>
            <person name="Meinhardt L.W."/>
            <person name="Bailey B.A."/>
        </authorList>
    </citation>
    <scope>NUCLEOTIDE SEQUENCE [LARGE SCALE GENOMIC DNA]</scope>
    <source>
        <strain evidence="2">zdho120</strain>
    </source>
</reference>
<comment type="caution">
    <text evidence="1">The sequence shown here is derived from an EMBL/GenBank/DDBJ whole genome shotgun (WGS) entry which is preliminary data.</text>
</comment>
<dbReference type="OrthoDB" id="126018at2759"/>
<accession>A0A225WFU7</accession>
<name>A0A225WFU7_9STRA</name>